<keyword evidence="13" id="KW-0963">Cytoplasm</keyword>
<evidence type="ECO:0000256" key="2">
    <source>
        <dbReference type="ARBA" id="ARBA00007370"/>
    </source>
</evidence>
<comment type="function">
    <text evidence="12 13">Catalyzes the ATP-dependent phosphorylation of L-homoserine to L-homoserine phosphate.</text>
</comment>
<dbReference type="RefSeq" id="WP_249282827.1">
    <property type="nucleotide sequence ID" value="NZ_JACRST010000009.1"/>
</dbReference>
<dbReference type="EMBL" id="JACRST010000009">
    <property type="protein sequence ID" value="MBC8546749.1"/>
    <property type="molecule type" value="Genomic_DNA"/>
</dbReference>
<dbReference type="InterPro" id="IPR020568">
    <property type="entry name" value="Ribosomal_Su5_D2-typ_SF"/>
</dbReference>
<comment type="pathway">
    <text evidence="1 13">Amino-acid biosynthesis; L-threonine biosynthesis; L-threonine from L-aspartate: step 4/5.</text>
</comment>
<dbReference type="InterPro" id="IPR006203">
    <property type="entry name" value="GHMP_knse_ATP-bd_CS"/>
</dbReference>
<keyword evidence="10 13" id="KW-0067">ATP-binding</keyword>
<comment type="subcellular location">
    <subcellularLocation>
        <location evidence="13">Cytoplasm</location>
    </subcellularLocation>
</comment>
<evidence type="ECO:0000313" key="16">
    <source>
        <dbReference type="EMBL" id="MBC8546749.1"/>
    </source>
</evidence>
<name>A0A926E0D0_9FIRM</name>
<feature type="domain" description="GHMP kinase C-terminal" evidence="15">
    <location>
        <begin position="203"/>
        <end position="257"/>
    </location>
</feature>
<dbReference type="PROSITE" id="PS00627">
    <property type="entry name" value="GHMP_KINASES_ATP"/>
    <property type="match status" value="1"/>
</dbReference>
<evidence type="ECO:0000256" key="6">
    <source>
        <dbReference type="ARBA" id="ARBA00022679"/>
    </source>
</evidence>
<evidence type="ECO:0000256" key="5">
    <source>
        <dbReference type="ARBA" id="ARBA00022605"/>
    </source>
</evidence>
<proteinExistence type="inferred from homology"/>
<dbReference type="InterPro" id="IPR014721">
    <property type="entry name" value="Ribsml_uS5_D2-typ_fold_subgr"/>
</dbReference>
<dbReference type="Pfam" id="PF00288">
    <property type="entry name" value="GHMP_kinases_N"/>
    <property type="match status" value="1"/>
</dbReference>
<evidence type="ECO:0000256" key="11">
    <source>
        <dbReference type="ARBA" id="ARBA00049375"/>
    </source>
</evidence>
<dbReference type="GO" id="GO:0005524">
    <property type="term" value="F:ATP binding"/>
    <property type="evidence" value="ECO:0007669"/>
    <property type="project" value="UniProtKB-UniRule"/>
</dbReference>
<dbReference type="GO" id="GO:0004413">
    <property type="term" value="F:homoserine kinase activity"/>
    <property type="evidence" value="ECO:0007669"/>
    <property type="project" value="UniProtKB-UniRule"/>
</dbReference>
<comment type="caution">
    <text evidence="16">The sequence shown here is derived from an EMBL/GenBank/DDBJ whole genome shotgun (WGS) entry which is preliminary data.</text>
</comment>
<keyword evidence="8 13" id="KW-0547">Nucleotide-binding</keyword>
<keyword evidence="17" id="KW-1185">Reference proteome</keyword>
<keyword evidence="6 13" id="KW-0808">Transferase</keyword>
<evidence type="ECO:0000256" key="13">
    <source>
        <dbReference type="HAMAP-Rule" id="MF_00384"/>
    </source>
</evidence>
<evidence type="ECO:0000256" key="9">
    <source>
        <dbReference type="ARBA" id="ARBA00022777"/>
    </source>
</evidence>
<dbReference type="PRINTS" id="PR00958">
    <property type="entry name" value="HOMSERKINASE"/>
</dbReference>
<gene>
    <name evidence="13" type="primary">thrB</name>
    <name evidence="16" type="ORF">H8711_07350</name>
</gene>
<feature type="domain" description="GHMP kinase N-terminal" evidence="14">
    <location>
        <begin position="54"/>
        <end position="136"/>
    </location>
</feature>
<evidence type="ECO:0000256" key="10">
    <source>
        <dbReference type="ARBA" id="ARBA00022840"/>
    </source>
</evidence>
<evidence type="ECO:0000256" key="1">
    <source>
        <dbReference type="ARBA" id="ARBA00005015"/>
    </source>
</evidence>
<dbReference type="GO" id="GO:0009088">
    <property type="term" value="P:threonine biosynthetic process"/>
    <property type="evidence" value="ECO:0007669"/>
    <property type="project" value="UniProtKB-UniRule"/>
</dbReference>
<reference evidence="16" key="1">
    <citation type="submission" date="2020-08" db="EMBL/GenBank/DDBJ databases">
        <title>Genome public.</title>
        <authorList>
            <person name="Liu C."/>
            <person name="Sun Q."/>
        </authorList>
    </citation>
    <scope>NUCLEOTIDE SEQUENCE</scope>
    <source>
        <strain evidence="16">NSJ-31</strain>
    </source>
</reference>
<dbReference type="PIRSF" id="PIRSF000676">
    <property type="entry name" value="Homoser_kin"/>
    <property type="match status" value="1"/>
</dbReference>
<evidence type="ECO:0000256" key="4">
    <source>
        <dbReference type="ARBA" id="ARBA00017858"/>
    </source>
</evidence>
<dbReference type="InterPro" id="IPR006204">
    <property type="entry name" value="GHMP_kinase_N_dom"/>
</dbReference>
<dbReference type="NCBIfam" id="TIGR00191">
    <property type="entry name" value="thrB"/>
    <property type="match status" value="1"/>
</dbReference>
<dbReference type="EC" id="2.7.1.39" evidence="3 13"/>
<comment type="similarity">
    <text evidence="2 13">Belongs to the GHMP kinase family. Homoserine kinase subfamily.</text>
</comment>
<evidence type="ECO:0000256" key="8">
    <source>
        <dbReference type="ARBA" id="ARBA00022741"/>
    </source>
</evidence>
<evidence type="ECO:0000313" key="17">
    <source>
        <dbReference type="Proteomes" id="UP000653127"/>
    </source>
</evidence>
<accession>A0A926E0D0</accession>
<protein>
    <recommendedName>
        <fullName evidence="4 13">Homoserine kinase</fullName>
        <shortName evidence="13">HK</shortName>
        <shortName evidence="13">HSK</shortName>
        <ecNumber evidence="3 13">2.7.1.39</ecNumber>
    </recommendedName>
</protein>
<dbReference type="InterPro" id="IPR013750">
    <property type="entry name" value="GHMP_kinase_C_dom"/>
</dbReference>
<feature type="binding site" evidence="13">
    <location>
        <begin position="83"/>
        <end position="93"/>
    </location>
    <ligand>
        <name>ATP</name>
        <dbReference type="ChEBI" id="CHEBI:30616"/>
    </ligand>
</feature>
<dbReference type="Proteomes" id="UP000653127">
    <property type="component" value="Unassembled WGS sequence"/>
</dbReference>
<dbReference type="HAMAP" id="MF_00384">
    <property type="entry name" value="Homoser_kinase"/>
    <property type="match status" value="1"/>
</dbReference>
<dbReference type="SUPFAM" id="SSF54211">
    <property type="entry name" value="Ribosomal protein S5 domain 2-like"/>
    <property type="match status" value="1"/>
</dbReference>
<dbReference type="InterPro" id="IPR000870">
    <property type="entry name" value="Homoserine_kinase"/>
</dbReference>
<organism evidence="16 17">
    <name type="scientific">Ligaoa zhengdingensis</name>
    <dbReference type="NCBI Taxonomy" id="2763658"/>
    <lineage>
        <taxon>Bacteria</taxon>
        <taxon>Bacillati</taxon>
        <taxon>Bacillota</taxon>
        <taxon>Clostridia</taxon>
        <taxon>Eubacteriales</taxon>
        <taxon>Oscillospiraceae</taxon>
        <taxon>Ligaoa</taxon>
    </lineage>
</organism>
<keyword evidence="9 13" id="KW-0418">Kinase</keyword>
<dbReference type="PANTHER" id="PTHR20861">
    <property type="entry name" value="HOMOSERINE/4-DIPHOSPHOCYTIDYL-2-C-METHYL-D-ERYTHRITOL KINASE"/>
    <property type="match status" value="1"/>
</dbReference>
<evidence type="ECO:0000259" key="15">
    <source>
        <dbReference type="Pfam" id="PF08544"/>
    </source>
</evidence>
<dbReference type="InterPro" id="IPR036554">
    <property type="entry name" value="GHMP_kinase_C_sf"/>
</dbReference>
<evidence type="ECO:0000256" key="12">
    <source>
        <dbReference type="ARBA" id="ARBA00049954"/>
    </source>
</evidence>
<evidence type="ECO:0000256" key="3">
    <source>
        <dbReference type="ARBA" id="ARBA00012078"/>
    </source>
</evidence>
<dbReference type="GO" id="GO:0005737">
    <property type="term" value="C:cytoplasm"/>
    <property type="evidence" value="ECO:0007669"/>
    <property type="project" value="UniProtKB-SubCell"/>
</dbReference>
<dbReference type="AlphaFoldDB" id="A0A926E0D0"/>
<evidence type="ECO:0000256" key="7">
    <source>
        <dbReference type="ARBA" id="ARBA00022697"/>
    </source>
</evidence>
<evidence type="ECO:0000259" key="14">
    <source>
        <dbReference type="Pfam" id="PF00288"/>
    </source>
</evidence>
<sequence length="296" mass="32360">MIKVQIPATSANIGAGFDCLGLAVSMYNYVTMEEQEGVEIISSDGKPIPTDETNLVYTSAKYIYDLCDKPLKGLRIEQVNNIPMARGLGSSSACIVGGLVGANAMLGYPLRTSELVNIAATMEGHPDNSTPALLGGLVTAVLSNGKVYYVKQEIAEDLRFVTIIPDFELKTKFAREALPKEIPHKDGVFNLSRAALMSVSLYSRNYQNLRIAADDRLHQPYRLSLINGAHEVLDFSYKHGAYASYISGAGSTLMSIISSGNFEFENTVREFLREQGYTGWQVNVLSIDNMGTRIVP</sequence>
<dbReference type="Pfam" id="PF08544">
    <property type="entry name" value="GHMP_kinases_C"/>
    <property type="match status" value="1"/>
</dbReference>
<dbReference type="Gene3D" id="3.30.70.890">
    <property type="entry name" value="GHMP kinase, C-terminal domain"/>
    <property type="match status" value="1"/>
</dbReference>
<keyword evidence="7 13" id="KW-0791">Threonine biosynthesis</keyword>
<comment type="catalytic activity">
    <reaction evidence="11 13">
        <text>L-homoserine + ATP = O-phospho-L-homoserine + ADP + H(+)</text>
        <dbReference type="Rhea" id="RHEA:13985"/>
        <dbReference type="ChEBI" id="CHEBI:15378"/>
        <dbReference type="ChEBI" id="CHEBI:30616"/>
        <dbReference type="ChEBI" id="CHEBI:57476"/>
        <dbReference type="ChEBI" id="CHEBI:57590"/>
        <dbReference type="ChEBI" id="CHEBI:456216"/>
        <dbReference type="EC" id="2.7.1.39"/>
    </reaction>
</comment>
<keyword evidence="5 13" id="KW-0028">Amino-acid biosynthesis</keyword>
<dbReference type="SUPFAM" id="SSF55060">
    <property type="entry name" value="GHMP Kinase, C-terminal domain"/>
    <property type="match status" value="1"/>
</dbReference>
<dbReference type="Gene3D" id="3.30.230.10">
    <property type="match status" value="1"/>
</dbReference>
<dbReference type="PANTHER" id="PTHR20861:SF1">
    <property type="entry name" value="HOMOSERINE KINASE"/>
    <property type="match status" value="1"/>
</dbReference>